<dbReference type="eggNOG" id="COG0628">
    <property type="taxonomic scope" value="Bacteria"/>
</dbReference>
<dbReference type="EMBL" id="AP012337">
    <property type="protein sequence ID" value="BAL98389.1"/>
    <property type="molecule type" value="Genomic_DNA"/>
</dbReference>
<dbReference type="Pfam" id="PF01594">
    <property type="entry name" value="AI-2E_transport"/>
    <property type="match status" value="1"/>
</dbReference>
<keyword evidence="4 7" id="KW-1133">Transmembrane helix</keyword>
<keyword evidence="3 7" id="KW-0812">Transmembrane</keyword>
<dbReference type="STRING" id="926550.CLDAP_03500"/>
<dbReference type="GO" id="GO:0055085">
    <property type="term" value="P:transmembrane transport"/>
    <property type="evidence" value="ECO:0007669"/>
    <property type="project" value="TreeGrafter"/>
</dbReference>
<dbReference type="InterPro" id="IPR002549">
    <property type="entry name" value="AI-2E-like"/>
</dbReference>
<evidence type="ECO:0000313" key="8">
    <source>
        <dbReference type="EMBL" id="BAL98389.1"/>
    </source>
</evidence>
<feature type="transmembrane region" description="Helical" evidence="7">
    <location>
        <begin position="151"/>
        <end position="170"/>
    </location>
</feature>
<dbReference type="PANTHER" id="PTHR21716">
    <property type="entry name" value="TRANSMEMBRANE PROTEIN"/>
    <property type="match status" value="1"/>
</dbReference>
<dbReference type="GO" id="GO:0016020">
    <property type="term" value="C:membrane"/>
    <property type="evidence" value="ECO:0007669"/>
    <property type="project" value="UniProtKB-SubCell"/>
</dbReference>
<keyword evidence="5 7" id="KW-0472">Membrane</keyword>
<dbReference type="PANTHER" id="PTHR21716:SF66">
    <property type="entry name" value="TRANSPORT PROTEIN SLL0063-RELATED"/>
    <property type="match status" value="1"/>
</dbReference>
<name>I0HZF2_CALAS</name>
<dbReference type="HOGENOM" id="CLU_031275_8_1_0"/>
<comment type="subcellular location">
    <subcellularLocation>
        <location evidence="1">Membrane</location>
        <topology evidence="1">Multi-pass membrane protein</topology>
    </subcellularLocation>
</comment>
<evidence type="ECO:0008006" key="10">
    <source>
        <dbReference type="Google" id="ProtNLM"/>
    </source>
</evidence>
<feature type="region of interest" description="Disordered" evidence="6">
    <location>
        <begin position="363"/>
        <end position="390"/>
    </location>
</feature>
<organism evidence="8 9">
    <name type="scientific">Caldilinea aerophila (strain DSM 14535 / JCM 11387 / NBRC 104270 / STL-6-O1)</name>
    <dbReference type="NCBI Taxonomy" id="926550"/>
    <lineage>
        <taxon>Bacteria</taxon>
        <taxon>Bacillati</taxon>
        <taxon>Chloroflexota</taxon>
        <taxon>Caldilineae</taxon>
        <taxon>Caldilineales</taxon>
        <taxon>Caldilineaceae</taxon>
        <taxon>Caldilinea</taxon>
    </lineage>
</organism>
<evidence type="ECO:0000313" key="9">
    <source>
        <dbReference type="Proteomes" id="UP000007880"/>
    </source>
</evidence>
<feature type="transmembrane region" description="Helical" evidence="7">
    <location>
        <begin position="206"/>
        <end position="228"/>
    </location>
</feature>
<proteinExistence type="inferred from homology"/>
<feature type="transmembrane region" description="Helical" evidence="7">
    <location>
        <begin position="311"/>
        <end position="338"/>
    </location>
</feature>
<comment type="similarity">
    <text evidence="2">Belongs to the autoinducer-2 exporter (AI-2E) (TC 2.A.86) family.</text>
</comment>
<feature type="transmembrane region" description="Helical" evidence="7">
    <location>
        <begin position="50"/>
        <end position="72"/>
    </location>
</feature>
<dbReference type="KEGG" id="cap:CLDAP_03500"/>
<gene>
    <name evidence="8" type="ordered locus">CLDAP_03500</name>
</gene>
<dbReference type="Proteomes" id="UP000007880">
    <property type="component" value="Chromosome"/>
</dbReference>
<evidence type="ECO:0000256" key="1">
    <source>
        <dbReference type="ARBA" id="ARBA00004141"/>
    </source>
</evidence>
<keyword evidence="9" id="KW-1185">Reference proteome</keyword>
<evidence type="ECO:0000256" key="2">
    <source>
        <dbReference type="ARBA" id="ARBA00009773"/>
    </source>
</evidence>
<evidence type="ECO:0000256" key="4">
    <source>
        <dbReference type="ARBA" id="ARBA00022989"/>
    </source>
</evidence>
<sequence length="390" mass="42591">MALLLGTALAFWRFFEFVELFALAALLAFLLSPVVNVLRRWARLPQPFAIAVAYLLFVAMVSLLVLIVGAAIQSQITGLVINVQETLRGLMDLTTWLFTRLTAILRQIGGSRLQLPQVDDLMPQFYESLTGQMSGFIGQGGSLVTGVAQTALVTVTRTIVLFVLSIYLLVDGVRILQFFQKAAEQLGYGEDAVILLADFTNIWKTYFLGQLVLALIMSVAVSVIFFALRVDNPIMFGLIAGLFELVPVLGQYLTMTVTVILVFFQPEPPGGLQPWLYTLLVAGVLFSIQQIQGNVILPRLHGRSLAIHPMLILLGVLIGASFAGVFGAVLAPPVLATIKLFGVYTWRKLLDLPPFETKEEETVVEAADVGDMKPTASLPSLGKEPINQAK</sequence>
<feature type="transmembrane region" description="Helical" evidence="7">
    <location>
        <begin position="20"/>
        <end position="38"/>
    </location>
</feature>
<evidence type="ECO:0000256" key="3">
    <source>
        <dbReference type="ARBA" id="ARBA00022692"/>
    </source>
</evidence>
<evidence type="ECO:0000256" key="5">
    <source>
        <dbReference type="ARBA" id="ARBA00023136"/>
    </source>
</evidence>
<feature type="transmembrane region" description="Helical" evidence="7">
    <location>
        <begin position="275"/>
        <end position="291"/>
    </location>
</feature>
<evidence type="ECO:0000256" key="7">
    <source>
        <dbReference type="SAM" id="Phobius"/>
    </source>
</evidence>
<protein>
    <recommendedName>
        <fullName evidence="10">AI-2E family transporter</fullName>
    </recommendedName>
</protein>
<accession>I0HZF2</accession>
<dbReference type="AlphaFoldDB" id="I0HZF2"/>
<evidence type="ECO:0000256" key="6">
    <source>
        <dbReference type="SAM" id="MobiDB-lite"/>
    </source>
</evidence>
<feature type="transmembrane region" description="Helical" evidence="7">
    <location>
        <begin position="234"/>
        <end position="263"/>
    </location>
</feature>
<reference evidence="8 9" key="1">
    <citation type="submission" date="2012-02" db="EMBL/GenBank/DDBJ databases">
        <title>Complete genome sequence of Caldilinea aerophila DSM 14535 (= NBRC 102666).</title>
        <authorList>
            <person name="Oguchi A."/>
            <person name="Hosoyama A."/>
            <person name="Sekine M."/>
            <person name="Fukai R."/>
            <person name="Kato Y."/>
            <person name="Nakamura S."/>
            <person name="Hanada S."/>
            <person name="Yamazaki S."/>
            <person name="Fujita N."/>
        </authorList>
    </citation>
    <scope>NUCLEOTIDE SEQUENCE [LARGE SCALE GENOMIC DNA]</scope>
    <source>
        <strain evidence="9">DSM 14535 / JCM 11387 / NBRC 104270 / STL-6-O1</strain>
    </source>
</reference>